<evidence type="ECO:0000259" key="7">
    <source>
        <dbReference type="Pfam" id="PF04085"/>
    </source>
</evidence>
<dbReference type="Pfam" id="PF04085">
    <property type="entry name" value="MreC"/>
    <property type="match status" value="1"/>
</dbReference>
<dbReference type="Gene3D" id="2.40.10.340">
    <property type="entry name" value="Rod shape-determining protein MreC, domain 1"/>
    <property type="match status" value="1"/>
</dbReference>
<dbReference type="InterPro" id="IPR042177">
    <property type="entry name" value="Cell/Rod_1"/>
</dbReference>
<dbReference type="PIRSF" id="PIRSF038471">
    <property type="entry name" value="MreC"/>
    <property type="match status" value="1"/>
</dbReference>
<protein>
    <recommendedName>
        <fullName evidence="2 5">Cell shape-determining protein MreC</fullName>
    </recommendedName>
    <alternativeName>
        <fullName evidence="4 5">Cell shape protein MreC</fullName>
    </alternativeName>
</protein>
<dbReference type="RefSeq" id="WP_302713656.1">
    <property type="nucleotide sequence ID" value="NZ_JAULRT010000059.1"/>
</dbReference>
<dbReference type="InterPro" id="IPR042175">
    <property type="entry name" value="Cell/Rod_MreC_2"/>
</dbReference>
<dbReference type="Gene3D" id="2.40.10.350">
    <property type="entry name" value="Rod shape-determining protein MreC, domain 2"/>
    <property type="match status" value="1"/>
</dbReference>
<proteinExistence type="inferred from homology"/>
<dbReference type="NCBIfam" id="TIGR00219">
    <property type="entry name" value="mreC"/>
    <property type="match status" value="1"/>
</dbReference>
<dbReference type="PANTHER" id="PTHR34138:SF1">
    <property type="entry name" value="CELL SHAPE-DETERMINING PROTEIN MREC"/>
    <property type="match status" value="1"/>
</dbReference>
<comment type="similarity">
    <text evidence="1 5">Belongs to the MreC family.</text>
</comment>
<evidence type="ECO:0000256" key="5">
    <source>
        <dbReference type="PIRNR" id="PIRNR038471"/>
    </source>
</evidence>
<dbReference type="EMBL" id="JAULRT010000059">
    <property type="protein sequence ID" value="MDO3382843.1"/>
    <property type="molecule type" value="Genomic_DNA"/>
</dbReference>
<evidence type="ECO:0000313" key="8">
    <source>
        <dbReference type="EMBL" id="MDO3382843.1"/>
    </source>
</evidence>
<evidence type="ECO:0000256" key="3">
    <source>
        <dbReference type="ARBA" id="ARBA00022960"/>
    </source>
</evidence>
<name>A0ABT8TIC4_9GAMM</name>
<keyword evidence="9" id="KW-1185">Reference proteome</keyword>
<evidence type="ECO:0000256" key="1">
    <source>
        <dbReference type="ARBA" id="ARBA00009369"/>
    </source>
</evidence>
<organism evidence="8 9">
    <name type="scientific">Gilvimarinus algae</name>
    <dbReference type="NCBI Taxonomy" id="3058037"/>
    <lineage>
        <taxon>Bacteria</taxon>
        <taxon>Pseudomonadati</taxon>
        <taxon>Pseudomonadota</taxon>
        <taxon>Gammaproteobacteria</taxon>
        <taxon>Cellvibrionales</taxon>
        <taxon>Cellvibrionaceae</taxon>
        <taxon>Gilvimarinus</taxon>
    </lineage>
</organism>
<reference evidence="8" key="1">
    <citation type="submission" date="2023-07" db="EMBL/GenBank/DDBJ databases">
        <title>Gilvimarinus algae sp. nov., isolated from the surface of Kelp.</title>
        <authorList>
            <person name="Sun Y.Y."/>
            <person name="Gong Y."/>
            <person name="Du Z.J."/>
        </authorList>
    </citation>
    <scope>NUCLEOTIDE SEQUENCE</scope>
    <source>
        <strain evidence="8">SDUM040014</strain>
    </source>
</reference>
<gene>
    <name evidence="8" type="primary">mreC</name>
    <name evidence="8" type="ORF">QWI16_11755</name>
</gene>
<keyword evidence="6" id="KW-0175">Coiled coil</keyword>
<dbReference type="InterPro" id="IPR055342">
    <property type="entry name" value="MreC_beta-barrel_core"/>
</dbReference>
<comment type="caution">
    <text evidence="8">The sequence shown here is derived from an EMBL/GenBank/DDBJ whole genome shotgun (WGS) entry which is preliminary data.</text>
</comment>
<sequence length="277" mass="30734">MKTLFTKGPAVSSRFALFSLIALSLVLMSLYTDWLDEPRRQLSAVAKPLYQVTDWPRRINEWREETFVSRATLLQEKQRLESELLIHQRKLQQMAALAAENVRLRQLLNATELLEDDVLVAELIGVSPNPLSHTLVLNRGSDDGVYEGQPVLDAKGLMGQVIEVSSASARVLLLTDPSHALPVQVNRNGVRTIAEGTGDLSRLKLRHVSNTTDIREGDLLVSSGLGQRFPSGYPVAVVEQIIRDPGQPFAEIIARPMAQMDRARNVLLVFDSPLAGR</sequence>
<evidence type="ECO:0000313" key="9">
    <source>
        <dbReference type="Proteomes" id="UP001168380"/>
    </source>
</evidence>
<evidence type="ECO:0000256" key="4">
    <source>
        <dbReference type="ARBA" id="ARBA00032089"/>
    </source>
</evidence>
<feature type="domain" description="Rod shape-determining protein MreC beta-barrel core" evidence="7">
    <location>
        <begin position="124"/>
        <end position="269"/>
    </location>
</feature>
<dbReference type="PANTHER" id="PTHR34138">
    <property type="entry name" value="CELL SHAPE-DETERMINING PROTEIN MREC"/>
    <property type="match status" value="1"/>
</dbReference>
<evidence type="ECO:0000256" key="2">
    <source>
        <dbReference type="ARBA" id="ARBA00013855"/>
    </source>
</evidence>
<evidence type="ECO:0000256" key="6">
    <source>
        <dbReference type="SAM" id="Coils"/>
    </source>
</evidence>
<dbReference type="InterPro" id="IPR007221">
    <property type="entry name" value="MreC"/>
</dbReference>
<dbReference type="Proteomes" id="UP001168380">
    <property type="component" value="Unassembled WGS sequence"/>
</dbReference>
<feature type="coiled-coil region" evidence="6">
    <location>
        <begin position="70"/>
        <end position="97"/>
    </location>
</feature>
<keyword evidence="3 5" id="KW-0133">Cell shape</keyword>
<comment type="function">
    <text evidence="5">Involved in formation and maintenance of cell shape.</text>
</comment>
<accession>A0ABT8TIC4</accession>